<keyword evidence="1 7" id="KW-0808">Transferase</keyword>
<feature type="compositionally biased region" description="Basic and acidic residues" evidence="4">
    <location>
        <begin position="218"/>
        <end position="232"/>
    </location>
</feature>
<gene>
    <name evidence="6" type="primary">ARD1</name>
    <name evidence="6" type="ORF">AKAW2_30863A</name>
    <name evidence="7" type="ORF">RIB2604_02901010</name>
</gene>
<reference evidence="8" key="2">
    <citation type="submission" date="2016-02" db="EMBL/GenBank/DDBJ databases">
        <title>Genome sequencing of Aspergillus luchuensis NBRC 4314.</title>
        <authorList>
            <person name="Yamada O."/>
        </authorList>
    </citation>
    <scope>NUCLEOTIDE SEQUENCE [LARGE SCALE GENOMIC DNA]</scope>
    <source>
        <strain evidence="8">RIB 2604</strain>
    </source>
</reference>
<dbReference type="EMBL" id="AP024427">
    <property type="protein sequence ID" value="BCR97544.1"/>
    <property type="molecule type" value="Genomic_DNA"/>
</dbReference>
<dbReference type="InterPro" id="IPR045047">
    <property type="entry name" value="Ard1-like"/>
</dbReference>
<evidence type="ECO:0000256" key="2">
    <source>
        <dbReference type="ARBA" id="ARBA00023315"/>
    </source>
</evidence>
<feature type="domain" description="N-acetyltransferase" evidence="5">
    <location>
        <begin position="23"/>
        <end position="186"/>
    </location>
</feature>
<dbReference type="RefSeq" id="XP_041541310.1">
    <property type="nucleotide sequence ID" value="XM_041687424.1"/>
</dbReference>
<reference evidence="7 8" key="1">
    <citation type="journal article" date="2016" name="DNA Res.">
        <title>Genome sequence of Aspergillus luchuensis NBRC 4314.</title>
        <authorList>
            <person name="Yamada O."/>
            <person name="Machida M."/>
            <person name="Hosoyama A."/>
            <person name="Goto M."/>
            <person name="Takahashi T."/>
            <person name="Futagami T."/>
            <person name="Yamagata Y."/>
            <person name="Takeuchi M."/>
            <person name="Kobayashi T."/>
            <person name="Koike H."/>
            <person name="Abe K."/>
            <person name="Asai K."/>
            <person name="Arita M."/>
            <person name="Fujita N."/>
            <person name="Fukuda K."/>
            <person name="Higa K."/>
            <person name="Horikawa H."/>
            <person name="Ishikawa T."/>
            <person name="Jinno K."/>
            <person name="Kato Y."/>
            <person name="Kirimura K."/>
            <person name="Mizutani O."/>
            <person name="Nakasone K."/>
            <person name="Sano M."/>
            <person name="Shiraishi Y."/>
            <person name="Tsukahara M."/>
            <person name="Gomi K."/>
        </authorList>
    </citation>
    <scope>NUCLEOTIDE SEQUENCE [LARGE SCALE GENOMIC DNA]</scope>
    <source>
        <strain evidence="7 8">RIB 2604</strain>
    </source>
</reference>
<evidence type="ECO:0000256" key="1">
    <source>
        <dbReference type="ARBA" id="ARBA00022679"/>
    </source>
</evidence>
<dbReference type="SUPFAM" id="SSF55729">
    <property type="entry name" value="Acyl-CoA N-acyltransferases (Nat)"/>
    <property type="match status" value="1"/>
</dbReference>
<dbReference type="InterPro" id="IPR000182">
    <property type="entry name" value="GNAT_dom"/>
</dbReference>
<keyword evidence="9" id="KW-1185">Reference proteome</keyword>
<dbReference type="OrthoDB" id="25586at2759"/>
<organism evidence="7 8">
    <name type="scientific">Aspergillus kawachii</name>
    <name type="common">White koji mold</name>
    <name type="synonym">Aspergillus awamori var. kawachi</name>
    <dbReference type="NCBI Taxonomy" id="1069201"/>
    <lineage>
        <taxon>Eukaryota</taxon>
        <taxon>Fungi</taxon>
        <taxon>Dikarya</taxon>
        <taxon>Ascomycota</taxon>
        <taxon>Pezizomycotina</taxon>
        <taxon>Eurotiomycetes</taxon>
        <taxon>Eurotiomycetidae</taxon>
        <taxon>Eurotiales</taxon>
        <taxon>Aspergillaceae</taxon>
        <taxon>Aspergillus</taxon>
        <taxon>Aspergillus subgen. Circumdati</taxon>
    </lineage>
</organism>
<evidence type="ECO:0000256" key="3">
    <source>
        <dbReference type="ARBA" id="ARBA00025786"/>
    </source>
</evidence>
<reference evidence="6" key="3">
    <citation type="submission" date="2021-01" db="EMBL/GenBank/DDBJ databases">
        <authorList>
            <consortium name="Aspergillus luchuensis mut. kawachii IFO 4304 genome sequencing consortium"/>
            <person name="Kazuki M."/>
            <person name="Futagami T."/>
        </authorList>
    </citation>
    <scope>NUCLEOTIDE SEQUENCE</scope>
    <source>
        <strain evidence="6">IFO 4308</strain>
    </source>
</reference>
<dbReference type="PANTHER" id="PTHR23091:SF4">
    <property type="entry name" value="N-TERMINAL AMINO-ACID N(ALPHA)-ACETYLTRANSFERASE NATA"/>
    <property type="match status" value="1"/>
</dbReference>
<dbReference type="InterPro" id="IPR016181">
    <property type="entry name" value="Acyl_CoA_acyltransferase"/>
</dbReference>
<evidence type="ECO:0000313" key="9">
    <source>
        <dbReference type="Proteomes" id="UP000661280"/>
    </source>
</evidence>
<accession>A0A146FWP6</accession>
<dbReference type="EMBL" id="BCWF01000028">
    <property type="protein sequence ID" value="GAT29231.1"/>
    <property type="molecule type" value="Genomic_DNA"/>
</dbReference>
<evidence type="ECO:0000259" key="5">
    <source>
        <dbReference type="PROSITE" id="PS51186"/>
    </source>
</evidence>
<dbReference type="PROSITE" id="PS51186">
    <property type="entry name" value="GNAT"/>
    <property type="match status" value="1"/>
</dbReference>
<dbReference type="CDD" id="cd04301">
    <property type="entry name" value="NAT_SF"/>
    <property type="match status" value="1"/>
</dbReference>
<dbReference type="GO" id="GO:1990190">
    <property type="term" value="F:protein-N-terminal-glutamate acetyltransferase activity"/>
    <property type="evidence" value="ECO:0007669"/>
    <property type="project" value="TreeGrafter"/>
</dbReference>
<dbReference type="AlphaFoldDB" id="A0A146FWP6"/>
<dbReference type="Pfam" id="PF00583">
    <property type="entry name" value="Acetyltransf_1"/>
    <property type="match status" value="1"/>
</dbReference>
<sequence>MVDILPLSSYPSYIDLLPSIQTCNITNLPENYFLKYYLYHALTWPQLSFVAVVRPKNGYSKYTTTTTENGGGQGAGSAAEQYPKVVGYVLAKMEEEPTDGVPHGHITSISVMRTHRRLGIAERLMRMSQRAMAECHRAQYVSLHVRVSNKAALHLYRDTLGFQVDSVESKYYADGEDAYAMRMDLSGMFINWAEIERKDRERAEKDEKDADEGDEVGELGKKEEKESTEKMVKVKVGRGLGVGDLVEKNEAQASSS</sequence>
<feature type="region of interest" description="Disordered" evidence="4">
    <location>
        <begin position="200"/>
        <end position="233"/>
    </location>
</feature>
<dbReference type="VEuPathDB" id="FungiDB:ASPFODRAFT_129596"/>
<dbReference type="Proteomes" id="UP000661280">
    <property type="component" value="Chromosome 3"/>
</dbReference>
<reference evidence="6" key="4">
    <citation type="submission" date="2021-02" db="EMBL/GenBank/DDBJ databases">
        <title>Aspergillus luchuensis mut. kawachii IFO 4304 genome sequence.</title>
        <authorList>
            <person name="Mori K."/>
            <person name="Kadooka C."/>
            <person name="Goto M."/>
            <person name="Futagami T."/>
        </authorList>
    </citation>
    <scope>NUCLEOTIDE SEQUENCE</scope>
    <source>
        <strain evidence="6">IFO 4308</strain>
    </source>
</reference>
<comment type="similarity">
    <text evidence="3">Belongs to the acetyltransferase family. ARD1 subfamily.</text>
</comment>
<dbReference type="Proteomes" id="UP000075230">
    <property type="component" value="Unassembled WGS sequence"/>
</dbReference>
<evidence type="ECO:0000313" key="6">
    <source>
        <dbReference type="EMBL" id="BCR97544.1"/>
    </source>
</evidence>
<dbReference type="GO" id="GO:0031415">
    <property type="term" value="C:NatA complex"/>
    <property type="evidence" value="ECO:0007669"/>
    <property type="project" value="InterPro"/>
</dbReference>
<evidence type="ECO:0000256" key="4">
    <source>
        <dbReference type="SAM" id="MobiDB-lite"/>
    </source>
</evidence>
<evidence type="ECO:0000313" key="7">
    <source>
        <dbReference type="EMBL" id="GAT29231.1"/>
    </source>
</evidence>
<keyword evidence="2" id="KW-0012">Acyltransferase</keyword>
<dbReference type="GeneID" id="64958869"/>
<name>A0A146FWP6_ASPKA</name>
<protein>
    <submittedName>
        <fullName evidence="7">N-acetyltransferase complex ARD1 subunit</fullName>
    </submittedName>
    <submittedName>
        <fullName evidence="6">N-terminal acetyltransferase A complex catalytic subunit ard1</fullName>
    </submittedName>
</protein>
<dbReference type="GO" id="GO:1990189">
    <property type="term" value="F:protein N-terminal-serine acetyltransferase activity"/>
    <property type="evidence" value="ECO:0007669"/>
    <property type="project" value="TreeGrafter"/>
</dbReference>
<evidence type="ECO:0000313" key="8">
    <source>
        <dbReference type="Proteomes" id="UP000075230"/>
    </source>
</evidence>
<proteinExistence type="inferred from homology"/>
<dbReference type="KEGG" id="aluc:AKAW2_30863A"/>
<dbReference type="PANTHER" id="PTHR23091">
    <property type="entry name" value="N-TERMINAL ACETYLTRANSFERASE"/>
    <property type="match status" value="1"/>
</dbReference>
<dbReference type="Gene3D" id="3.40.630.30">
    <property type="match status" value="1"/>
</dbReference>